<accession>A0AA40FXY0</accession>
<gene>
    <name evidence="2" type="ORF">K0M31_004001</name>
</gene>
<organism evidence="2 3">
    <name type="scientific">Melipona bicolor</name>
    <dbReference type="NCBI Taxonomy" id="60889"/>
    <lineage>
        <taxon>Eukaryota</taxon>
        <taxon>Metazoa</taxon>
        <taxon>Ecdysozoa</taxon>
        <taxon>Arthropoda</taxon>
        <taxon>Hexapoda</taxon>
        <taxon>Insecta</taxon>
        <taxon>Pterygota</taxon>
        <taxon>Neoptera</taxon>
        <taxon>Endopterygota</taxon>
        <taxon>Hymenoptera</taxon>
        <taxon>Apocrita</taxon>
        <taxon>Aculeata</taxon>
        <taxon>Apoidea</taxon>
        <taxon>Anthophila</taxon>
        <taxon>Apidae</taxon>
        <taxon>Melipona</taxon>
    </lineage>
</organism>
<dbReference type="AlphaFoldDB" id="A0AA40FXY0"/>
<proteinExistence type="predicted"/>
<evidence type="ECO:0000313" key="2">
    <source>
        <dbReference type="EMBL" id="KAK1127464.1"/>
    </source>
</evidence>
<evidence type="ECO:0000313" key="3">
    <source>
        <dbReference type="Proteomes" id="UP001177670"/>
    </source>
</evidence>
<feature type="region of interest" description="Disordered" evidence="1">
    <location>
        <begin position="1"/>
        <end position="51"/>
    </location>
</feature>
<dbReference type="Proteomes" id="UP001177670">
    <property type="component" value="Unassembled WGS sequence"/>
</dbReference>
<protein>
    <submittedName>
        <fullName evidence="2">Uncharacterized protein</fullName>
    </submittedName>
</protein>
<sequence>MSHHLRDQAKKVKSRGEQERRNKRKTNTRGAEENLQVVGTSWWSGGTGWKE</sequence>
<dbReference type="EMBL" id="JAHYIQ010000012">
    <property type="protein sequence ID" value="KAK1127464.1"/>
    <property type="molecule type" value="Genomic_DNA"/>
</dbReference>
<evidence type="ECO:0000256" key="1">
    <source>
        <dbReference type="SAM" id="MobiDB-lite"/>
    </source>
</evidence>
<reference evidence="2" key="1">
    <citation type="submission" date="2021-10" db="EMBL/GenBank/DDBJ databases">
        <title>Melipona bicolor Genome sequencing and assembly.</title>
        <authorList>
            <person name="Araujo N.S."/>
            <person name="Arias M.C."/>
        </authorList>
    </citation>
    <scope>NUCLEOTIDE SEQUENCE</scope>
    <source>
        <strain evidence="2">USP_2M_L1-L4_2017</strain>
        <tissue evidence="2">Whole body</tissue>
    </source>
</reference>
<keyword evidence="3" id="KW-1185">Reference proteome</keyword>
<feature type="compositionally biased region" description="Basic and acidic residues" evidence="1">
    <location>
        <begin position="1"/>
        <end position="20"/>
    </location>
</feature>
<comment type="caution">
    <text evidence="2">The sequence shown here is derived from an EMBL/GenBank/DDBJ whole genome shotgun (WGS) entry which is preliminary data.</text>
</comment>
<name>A0AA40FXY0_9HYME</name>